<proteinExistence type="predicted"/>
<protein>
    <submittedName>
        <fullName evidence="1">Uncharacterized protein</fullName>
    </submittedName>
</protein>
<organism evidence="1">
    <name type="scientific">viral metagenome</name>
    <dbReference type="NCBI Taxonomy" id="1070528"/>
    <lineage>
        <taxon>unclassified sequences</taxon>
        <taxon>metagenomes</taxon>
        <taxon>organismal metagenomes</taxon>
    </lineage>
</organism>
<reference evidence="1" key="1">
    <citation type="journal article" date="2020" name="Nature">
        <title>Giant virus diversity and host interactions through global metagenomics.</title>
        <authorList>
            <person name="Schulz F."/>
            <person name="Roux S."/>
            <person name="Paez-Espino D."/>
            <person name="Jungbluth S."/>
            <person name="Walsh D.A."/>
            <person name="Denef V.J."/>
            <person name="McMahon K.D."/>
            <person name="Konstantinidis K.T."/>
            <person name="Eloe-Fadrosh E.A."/>
            <person name="Kyrpides N.C."/>
            <person name="Woyke T."/>
        </authorList>
    </citation>
    <scope>NUCLEOTIDE SEQUENCE</scope>
    <source>
        <strain evidence="1">GVMAG-M-3300018080-19</strain>
    </source>
</reference>
<dbReference type="EMBL" id="MN739210">
    <property type="protein sequence ID" value="QHS93817.1"/>
    <property type="molecule type" value="Genomic_DNA"/>
</dbReference>
<evidence type="ECO:0000313" key="1">
    <source>
        <dbReference type="EMBL" id="QHS93817.1"/>
    </source>
</evidence>
<dbReference type="AlphaFoldDB" id="A0A6C0BN28"/>
<accession>A0A6C0BN28</accession>
<sequence length="257" mass="30051">MSLEPYLPQTWPLVLVHLVNSYYRDYESCVDAKKHTTFIYNAAHTIRTHLGLSVSSRALLLSFLRLRAMVERHRPKSDDHVQLMSHVAVVKTINELLPLIYSRLEYARHADAYLALLQPLEMQVARDFKTLSIVLDFPRAKGSTSTSMRMRSFVTFKELMAAQCDPYVVLIGWCWTEQRNIDLQLLQDPLWYQPLLSSAITLSQFKGIGPKNKYCRHTLMTAPKLRPQAIRRHVWNEIQRVRRKNSRSPRKRKFNCV</sequence>
<name>A0A6C0BN28_9ZZZZ</name>